<dbReference type="EMBL" id="BMEO01000005">
    <property type="protein sequence ID" value="GGF94728.1"/>
    <property type="molecule type" value="Genomic_DNA"/>
</dbReference>
<reference evidence="2" key="1">
    <citation type="journal article" date="2014" name="Int. J. Syst. Evol. Microbiol.">
        <title>Complete genome sequence of Corynebacterium casei LMG S-19264T (=DSM 44701T), isolated from a smear-ripened cheese.</title>
        <authorList>
            <consortium name="US DOE Joint Genome Institute (JGI-PGF)"/>
            <person name="Walter F."/>
            <person name="Albersmeier A."/>
            <person name="Kalinowski J."/>
            <person name="Ruckert C."/>
        </authorList>
    </citation>
    <scope>NUCLEOTIDE SEQUENCE</scope>
    <source>
        <strain evidence="2">CGMCC 1.12181</strain>
    </source>
</reference>
<keyword evidence="1" id="KW-0472">Membrane</keyword>
<evidence type="ECO:0000313" key="2">
    <source>
        <dbReference type="EMBL" id="GGF94728.1"/>
    </source>
</evidence>
<evidence type="ECO:0000256" key="1">
    <source>
        <dbReference type="SAM" id="Phobius"/>
    </source>
</evidence>
<reference evidence="2" key="2">
    <citation type="submission" date="2020-09" db="EMBL/GenBank/DDBJ databases">
        <authorList>
            <person name="Sun Q."/>
            <person name="Zhou Y."/>
        </authorList>
    </citation>
    <scope>NUCLEOTIDE SEQUENCE</scope>
    <source>
        <strain evidence="2">CGMCC 1.12181</strain>
    </source>
</reference>
<feature type="transmembrane region" description="Helical" evidence="1">
    <location>
        <begin position="143"/>
        <end position="165"/>
    </location>
</feature>
<sequence>MSIIQLFALAIRVVGVYWLFLAVMQIGFYGLATMHLEAILVDGGAMYDIAQLTWSSVYILVTILMIIFPVKLAQWLIPGEVNHSKSDSLPAERLVMSALVVAGVIIVAQAIPNLVNSGVWLWYTTSGQVNNRLVPGSTAEYMIGILTAVVELAIGLYLMFGAQGLQKMMSKFRRLGVE</sequence>
<dbReference type="Proteomes" id="UP000605253">
    <property type="component" value="Unassembled WGS sequence"/>
</dbReference>
<proteinExistence type="predicted"/>
<protein>
    <submittedName>
        <fullName evidence="2">Uncharacterized protein</fullName>
    </submittedName>
</protein>
<evidence type="ECO:0000313" key="3">
    <source>
        <dbReference type="Proteomes" id="UP000605253"/>
    </source>
</evidence>
<feature type="transmembrane region" description="Helical" evidence="1">
    <location>
        <begin position="52"/>
        <end position="73"/>
    </location>
</feature>
<name>A0A917FMX7_9GAMM</name>
<keyword evidence="1" id="KW-1133">Transmembrane helix</keyword>
<feature type="transmembrane region" description="Helical" evidence="1">
    <location>
        <begin position="7"/>
        <end position="32"/>
    </location>
</feature>
<organism evidence="2 3">
    <name type="scientific">Marinicella pacifica</name>
    <dbReference type="NCBI Taxonomy" id="1171543"/>
    <lineage>
        <taxon>Bacteria</taxon>
        <taxon>Pseudomonadati</taxon>
        <taxon>Pseudomonadota</taxon>
        <taxon>Gammaproteobacteria</taxon>
        <taxon>Lysobacterales</taxon>
        <taxon>Marinicellaceae</taxon>
        <taxon>Marinicella</taxon>
    </lineage>
</organism>
<accession>A0A917FMX7</accession>
<feature type="transmembrane region" description="Helical" evidence="1">
    <location>
        <begin position="94"/>
        <end position="123"/>
    </location>
</feature>
<keyword evidence="3" id="KW-1185">Reference proteome</keyword>
<dbReference type="RefSeq" id="WP_188365100.1">
    <property type="nucleotide sequence ID" value="NZ_BAABJF010000002.1"/>
</dbReference>
<comment type="caution">
    <text evidence="2">The sequence shown here is derived from an EMBL/GenBank/DDBJ whole genome shotgun (WGS) entry which is preliminary data.</text>
</comment>
<gene>
    <name evidence="2" type="ORF">GCM10011365_15050</name>
</gene>
<dbReference type="AlphaFoldDB" id="A0A917FMX7"/>
<keyword evidence="1" id="KW-0812">Transmembrane</keyword>